<comment type="similarity">
    <text evidence="1">Belongs to the thiolase-like superfamily. Thiolase family.</text>
</comment>
<dbReference type="InterPro" id="IPR016039">
    <property type="entry name" value="Thiolase-like"/>
</dbReference>
<organism evidence="5 6">
    <name type="scientific">Trujillonella endophytica</name>
    <dbReference type="NCBI Taxonomy" id="673521"/>
    <lineage>
        <taxon>Bacteria</taxon>
        <taxon>Bacillati</taxon>
        <taxon>Actinomycetota</taxon>
        <taxon>Actinomycetes</taxon>
        <taxon>Geodermatophilales</taxon>
        <taxon>Geodermatophilaceae</taxon>
        <taxon>Trujillonella</taxon>
    </lineage>
</organism>
<dbReference type="Pfam" id="PF18313">
    <property type="entry name" value="TLP1_add_C"/>
    <property type="match status" value="1"/>
</dbReference>
<reference evidence="6" key="1">
    <citation type="submission" date="2016-10" db="EMBL/GenBank/DDBJ databases">
        <authorList>
            <person name="Varghese N."/>
            <person name="Submissions S."/>
        </authorList>
    </citation>
    <scope>NUCLEOTIDE SEQUENCE [LARGE SCALE GENOMIC DNA]</scope>
    <source>
        <strain evidence="6">DSM 45413</strain>
    </source>
</reference>
<evidence type="ECO:0000313" key="6">
    <source>
        <dbReference type="Proteomes" id="UP000198960"/>
    </source>
</evidence>
<dbReference type="STRING" id="673521.SAMN05660991_00551"/>
<dbReference type="RefSeq" id="WP_211435439.1">
    <property type="nucleotide sequence ID" value="NZ_FOEE01000001.1"/>
</dbReference>
<dbReference type="GO" id="GO:0016746">
    <property type="term" value="F:acyltransferase activity"/>
    <property type="evidence" value="ECO:0007669"/>
    <property type="project" value="UniProtKB-KW"/>
</dbReference>
<evidence type="ECO:0000313" key="5">
    <source>
        <dbReference type="EMBL" id="SEO48821.1"/>
    </source>
</evidence>
<evidence type="ECO:0000256" key="1">
    <source>
        <dbReference type="ARBA" id="ARBA00010982"/>
    </source>
</evidence>
<accession>A0A1H8Q4D1</accession>
<keyword evidence="6" id="KW-1185">Reference proteome</keyword>
<keyword evidence="2 5" id="KW-0808">Transferase</keyword>
<evidence type="ECO:0000256" key="2">
    <source>
        <dbReference type="ARBA" id="ARBA00022679"/>
    </source>
</evidence>
<sequence length="497" mass="51544">MLPDPARIPVVVGVGEVNDRPAVPEAGLDSAGLMAAALRAADADAGGGFLDRCDRLLVVPQISFRELDVPEALAAELGLPAGRIAEAAEASGDTPVRFLDEAAARIAAGDAAVCAVVGGEALRTAAARARAAGGTSELFAGSRRTAGDLRSAYGLVTPAEIYPLYEQATRAAWGQTLAEAQEETGRIWALMSEVAAGAEGAWLRTPRTPGEILDAGPGNRRISHPYTKFTVANPSVNQGAAVLVTSLALARAAGIPDARLVAVGSGAAAHEPDDPLARADFTTPPGMRVSLTRALERNGLTAANLDAVELYSCFPCVPKMARRVLGRPLDRPVTVHGGLTFGGGPIGNYMTHATAAMVRRLRDGGRHGLLYANGGHCTHNHTLVLSAPAAAGEPRVADPDAQAEADALRGPLPPLTDAHEGEVVLETYQVPYDGAGEPADAVAVCRNPAGERVLARVPREDRATLDLLTDGRREPVGLPGVTARSDDGRLRWRPVGS</sequence>
<dbReference type="Gene3D" id="2.40.50.840">
    <property type="match status" value="1"/>
</dbReference>
<dbReference type="Proteomes" id="UP000198960">
    <property type="component" value="Unassembled WGS sequence"/>
</dbReference>
<dbReference type="SUPFAM" id="SSF53901">
    <property type="entry name" value="Thiolase-like"/>
    <property type="match status" value="1"/>
</dbReference>
<dbReference type="AlphaFoldDB" id="A0A1H8Q4D1"/>
<name>A0A1H8Q4D1_9ACTN</name>
<evidence type="ECO:0000259" key="4">
    <source>
        <dbReference type="Pfam" id="PF18313"/>
    </source>
</evidence>
<proteinExistence type="inferred from homology"/>
<dbReference type="Gene3D" id="3.40.47.10">
    <property type="match status" value="1"/>
</dbReference>
<keyword evidence="3" id="KW-0012">Acyltransferase</keyword>
<feature type="domain" description="Thiolase-like protein type 1 additional C-terminal" evidence="4">
    <location>
        <begin position="411"/>
        <end position="478"/>
    </location>
</feature>
<protein>
    <submittedName>
        <fullName evidence="5">Acetyl-CoA C-acetyltransferase</fullName>
    </submittedName>
</protein>
<dbReference type="PANTHER" id="PTHR18919">
    <property type="entry name" value="ACETYL-COA C-ACYLTRANSFERASE"/>
    <property type="match status" value="1"/>
</dbReference>
<dbReference type="PANTHER" id="PTHR18919:SF139">
    <property type="entry name" value="THIOLASE-LIKE PROTEIN TYPE 1 ADDITIONAL C-TERMINAL DOMAIN-CONTAINING PROTEIN"/>
    <property type="match status" value="1"/>
</dbReference>
<evidence type="ECO:0000256" key="3">
    <source>
        <dbReference type="ARBA" id="ARBA00023315"/>
    </source>
</evidence>
<dbReference type="InterPro" id="IPR040771">
    <property type="entry name" value="TLP1_add_C"/>
</dbReference>
<dbReference type="EMBL" id="FOEE01000001">
    <property type="protein sequence ID" value="SEO48821.1"/>
    <property type="molecule type" value="Genomic_DNA"/>
</dbReference>
<gene>
    <name evidence="5" type="ORF">SAMN05660991_00551</name>
</gene>